<evidence type="ECO:0000256" key="1">
    <source>
        <dbReference type="SAM" id="MobiDB-lite"/>
    </source>
</evidence>
<protein>
    <submittedName>
        <fullName evidence="2">Uncharacterized protein</fullName>
    </submittedName>
</protein>
<proteinExistence type="predicted"/>
<evidence type="ECO:0000313" key="3">
    <source>
        <dbReference type="Proteomes" id="UP000614609"/>
    </source>
</evidence>
<gene>
    <name evidence="2" type="ORF">GCM10009017_23400</name>
</gene>
<feature type="region of interest" description="Disordered" evidence="1">
    <location>
        <begin position="1"/>
        <end position="22"/>
    </location>
</feature>
<keyword evidence="3" id="KW-1185">Reference proteome</keyword>
<dbReference type="AlphaFoldDB" id="A0A830G315"/>
<organism evidence="2 3">
    <name type="scientific">Halarchaeum rubridurum</name>
    <dbReference type="NCBI Taxonomy" id="489911"/>
    <lineage>
        <taxon>Archaea</taxon>
        <taxon>Methanobacteriati</taxon>
        <taxon>Methanobacteriota</taxon>
        <taxon>Stenosarchaea group</taxon>
        <taxon>Halobacteria</taxon>
        <taxon>Halobacteriales</taxon>
        <taxon>Halobacteriaceae</taxon>
    </lineage>
</organism>
<sequence>MNLLPAAERTNPTPVVGPGVMSADTDGLREVFETVAGTDEVVEEQHEGVDHAAEVRDENGAVAHAIDDGLTEALDGQESGGGASFE</sequence>
<reference evidence="2" key="1">
    <citation type="journal article" date="2014" name="Int. J. Syst. Evol. Microbiol.">
        <title>Complete genome sequence of Corynebacterium casei LMG S-19264T (=DSM 44701T), isolated from a smear-ripened cheese.</title>
        <authorList>
            <consortium name="US DOE Joint Genome Institute (JGI-PGF)"/>
            <person name="Walter F."/>
            <person name="Albersmeier A."/>
            <person name="Kalinowski J."/>
            <person name="Ruckert C."/>
        </authorList>
    </citation>
    <scope>NUCLEOTIDE SEQUENCE</scope>
    <source>
        <strain evidence="2">JCM 16108</strain>
    </source>
</reference>
<name>A0A830G315_9EURY</name>
<dbReference type="EMBL" id="BMOO01000005">
    <property type="protein sequence ID" value="GGM72748.1"/>
    <property type="molecule type" value="Genomic_DNA"/>
</dbReference>
<dbReference type="Proteomes" id="UP000614609">
    <property type="component" value="Unassembled WGS sequence"/>
</dbReference>
<accession>A0A830G315</accession>
<evidence type="ECO:0000313" key="2">
    <source>
        <dbReference type="EMBL" id="GGM72748.1"/>
    </source>
</evidence>
<reference evidence="2" key="2">
    <citation type="submission" date="2020-09" db="EMBL/GenBank/DDBJ databases">
        <authorList>
            <person name="Sun Q."/>
            <person name="Ohkuma M."/>
        </authorList>
    </citation>
    <scope>NUCLEOTIDE SEQUENCE</scope>
    <source>
        <strain evidence="2">JCM 16108</strain>
    </source>
</reference>
<comment type="caution">
    <text evidence="2">The sequence shown here is derived from an EMBL/GenBank/DDBJ whole genome shotgun (WGS) entry which is preliminary data.</text>
</comment>